<protein>
    <recommendedName>
        <fullName evidence="3">DNA gyrase inhibitor YacG</fullName>
    </recommendedName>
</protein>
<dbReference type="GO" id="GO:0008657">
    <property type="term" value="F:DNA topoisomerase type II (double strand cut, ATP-hydrolyzing) inhibitor activity"/>
    <property type="evidence" value="ECO:0007669"/>
    <property type="project" value="UniProtKB-UniRule"/>
</dbReference>
<name>A0A927C5F5_9GAMM</name>
<dbReference type="Pfam" id="PF03884">
    <property type="entry name" value="YacG"/>
    <property type="match status" value="1"/>
</dbReference>
<sequence>MENQANKLTIKCPGCGISLLWDKNNEFRPFCSSQCKNQDFVSWANEEHHIPGSGEYEDLLSGDLEYAEMLRDRD</sequence>
<comment type="function">
    <text evidence="3">Inhibits all the catalytic activities of DNA gyrase by preventing its interaction with DNA. Acts by binding directly to the C-terminal domain of GyrB, which probably disrupts DNA binding by the gyrase.</text>
</comment>
<dbReference type="HAMAP" id="MF_00649">
    <property type="entry name" value="DNA_gyrase_inhibitor_YacG"/>
    <property type="match status" value="1"/>
</dbReference>
<dbReference type="InterPro" id="IPR013088">
    <property type="entry name" value="Znf_NHR/GATA"/>
</dbReference>
<feature type="binding site" evidence="3">
    <location>
        <position position="35"/>
    </location>
    <ligand>
        <name>Zn(2+)</name>
        <dbReference type="ChEBI" id="CHEBI:29105"/>
    </ligand>
</feature>
<evidence type="ECO:0000256" key="3">
    <source>
        <dbReference type="HAMAP-Rule" id="MF_00649"/>
    </source>
</evidence>
<dbReference type="PANTHER" id="PTHR36150">
    <property type="entry name" value="DNA GYRASE INHIBITOR YACG"/>
    <property type="match status" value="1"/>
</dbReference>
<dbReference type="SUPFAM" id="SSF57716">
    <property type="entry name" value="Glucocorticoid receptor-like (DNA-binding domain)"/>
    <property type="match status" value="1"/>
</dbReference>
<evidence type="ECO:0000313" key="5">
    <source>
        <dbReference type="Proteomes" id="UP000610558"/>
    </source>
</evidence>
<organism evidence="4 5">
    <name type="scientific">Spongiibacter pelagi</name>
    <dbReference type="NCBI Taxonomy" id="2760804"/>
    <lineage>
        <taxon>Bacteria</taxon>
        <taxon>Pseudomonadati</taxon>
        <taxon>Pseudomonadota</taxon>
        <taxon>Gammaproteobacteria</taxon>
        <taxon>Cellvibrionales</taxon>
        <taxon>Spongiibacteraceae</taxon>
        <taxon>Spongiibacter</taxon>
    </lineage>
</organism>
<feature type="binding site" evidence="3">
    <location>
        <position position="31"/>
    </location>
    <ligand>
        <name>Zn(2+)</name>
        <dbReference type="ChEBI" id="CHEBI:29105"/>
    </ligand>
</feature>
<feature type="binding site" evidence="3">
    <location>
        <position position="12"/>
    </location>
    <ligand>
        <name>Zn(2+)</name>
        <dbReference type="ChEBI" id="CHEBI:29105"/>
    </ligand>
</feature>
<reference evidence="4" key="1">
    <citation type="submission" date="2020-09" db="EMBL/GenBank/DDBJ databases">
        <authorList>
            <person name="Yoon J.-W."/>
        </authorList>
    </citation>
    <scope>NUCLEOTIDE SEQUENCE</scope>
    <source>
        <strain evidence="4">KMU-158</strain>
    </source>
</reference>
<comment type="caution">
    <text evidence="4">The sequence shown here is derived from an EMBL/GenBank/DDBJ whole genome shotgun (WGS) entry which is preliminary data.</text>
</comment>
<dbReference type="GO" id="GO:0008270">
    <property type="term" value="F:zinc ion binding"/>
    <property type="evidence" value="ECO:0007669"/>
    <property type="project" value="UniProtKB-UniRule"/>
</dbReference>
<accession>A0A927C5F5</accession>
<dbReference type="PANTHER" id="PTHR36150:SF1">
    <property type="entry name" value="DNA GYRASE INHIBITOR YACG"/>
    <property type="match status" value="1"/>
</dbReference>
<evidence type="ECO:0000256" key="2">
    <source>
        <dbReference type="ARBA" id="ARBA00022833"/>
    </source>
</evidence>
<keyword evidence="1 3" id="KW-0479">Metal-binding</keyword>
<dbReference type="Gene3D" id="3.30.50.10">
    <property type="entry name" value="Erythroid Transcription Factor GATA-1, subunit A"/>
    <property type="match status" value="1"/>
</dbReference>
<dbReference type="RefSeq" id="WP_190765908.1">
    <property type="nucleotide sequence ID" value="NZ_JACXLD010000007.1"/>
</dbReference>
<evidence type="ECO:0000256" key="1">
    <source>
        <dbReference type="ARBA" id="ARBA00022723"/>
    </source>
</evidence>
<comment type="similarity">
    <text evidence="3">Belongs to the DNA gyrase inhibitor YacG family.</text>
</comment>
<keyword evidence="5" id="KW-1185">Reference proteome</keyword>
<dbReference type="InterPro" id="IPR005584">
    <property type="entry name" value="DNA_gyrase_inhibitor_YacG"/>
</dbReference>
<feature type="binding site" evidence="3">
    <location>
        <position position="15"/>
    </location>
    <ligand>
        <name>Zn(2+)</name>
        <dbReference type="ChEBI" id="CHEBI:29105"/>
    </ligand>
</feature>
<proteinExistence type="inferred from homology"/>
<dbReference type="EMBL" id="JACXLD010000007">
    <property type="protein sequence ID" value="MBD2859750.1"/>
    <property type="molecule type" value="Genomic_DNA"/>
</dbReference>
<gene>
    <name evidence="3 4" type="primary">yacG</name>
    <name evidence="4" type="ORF">IB286_12125</name>
</gene>
<comment type="subunit">
    <text evidence="3">Interacts with GyrB.</text>
</comment>
<comment type="cofactor">
    <cofactor evidence="3">
        <name>Zn(2+)</name>
        <dbReference type="ChEBI" id="CHEBI:29105"/>
    </cofactor>
    <text evidence="3">Binds 1 zinc ion.</text>
</comment>
<dbReference type="Proteomes" id="UP000610558">
    <property type="component" value="Unassembled WGS sequence"/>
</dbReference>
<dbReference type="AlphaFoldDB" id="A0A927C5F5"/>
<dbReference type="GO" id="GO:0006355">
    <property type="term" value="P:regulation of DNA-templated transcription"/>
    <property type="evidence" value="ECO:0007669"/>
    <property type="project" value="InterPro"/>
</dbReference>
<evidence type="ECO:0000313" key="4">
    <source>
        <dbReference type="EMBL" id="MBD2859750.1"/>
    </source>
</evidence>
<keyword evidence="2 3" id="KW-0862">Zinc</keyword>